<evidence type="ECO:0000313" key="7">
    <source>
        <dbReference type="EMBL" id="WOB09879.1"/>
    </source>
</evidence>
<dbReference type="InterPro" id="IPR000160">
    <property type="entry name" value="GGDEF_dom"/>
</dbReference>
<feature type="transmembrane region" description="Helical" evidence="5">
    <location>
        <begin position="62"/>
        <end position="80"/>
    </location>
</feature>
<feature type="transmembrane region" description="Helical" evidence="5">
    <location>
        <begin position="115"/>
        <end position="132"/>
    </location>
</feature>
<dbReference type="EC" id="2.7.7.65" evidence="1"/>
<gene>
    <name evidence="7" type="ORF">RXV79_07370</name>
</gene>
<dbReference type="Proteomes" id="UP001303946">
    <property type="component" value="Chromosome"/>
</dbReference>
<dbReference type="PANTHER" id="PTHR45138">
    <property type="entry name" value="REGULATORY COMPONENTS OF SENSORY TRANSDUCTION SYSTEM"/>
    <property type="match status" value="1"/>
</dbReference>
<keyword evidence="7" id="KW-0808">Transferase</keyword>
<feature type="transmembrane region" description="Helical" evidence="5">
    <location>
        <begin position="34"/>
        <end position="56"/>
    </location>
</feature>
<keyword evidence="5" id="KW-0472">Membrane</keyword>
<proteinExistence type="predicted"/>
<evidence type="ECO:0000259" key="6">
    <source>
        <dbReference type="PROSITE" id="PS50887"/>
    </source>
</evidence>
<keyword evidence="5" id="KW-1133">Transmembrane helix</keyword>
<feature type="transmembrane region" description="Helical" evidence="5">
    <location>
        <begin position="92"/>
        <end position="109"/>
    </location>
</feature>
<organism evidence="7 8">
    <name type="scientific">Piscinibacter gummiphilus</name>
    <dbReference type="NCBI Taxonomy" id="946333"/>
    <lineage>
        <taxon>Bacteria</taxon>
        <taxon>Pseudomonadati</taxon>
        <taxon>Pseudomonadota</taxon>
        <taxon>Betaproteobacteria</taxon>
        <taxon>Burkholderiales</taxon>
        <taxon>Sphaerotilaceae</taxon>
        <taxon>Piscinibacter</taxon>
    </lineage>
</organism>
<feature type="compositionally biased region" description="Basic and acidic residues" evidence="4">
    <location>
        <begin position="1"/>
        <end position="11"/>
    </location>
</feature>
<dbReference type="InterPro" id="IPR043128">
    <property type="entry name" value="Rev_trsase/Diguanyl_cyclase"/>
</dbReference>
<dbReference type="SMART" id="SM00267">
    <property type="entry name" value="GGDEF"/>
    <property type="match status" value="1"/>
</dbReference>
<dbReference type="NCBIfam" id="TIGR00254">
    <property type="entry name" value="GGDEF"/>
    <property type="match status" value="1"/>
</dbReference>
<dbReference type="InterPro" id="IPR029787">
    <property type="entry name" value="Nucleotide_cyclase"/>
</dbReference>
<dbReference type="Pfam" id="PF00990">
    <property type="entry name" value="GGDEF"/>
    <property type="match status" value="1"/>
</dbReference>
<keyword evidence="7" id="KW-0548">Nucleotidyltransferase</keyword>
<protein>
    <recommendedName>
        <fullName evidence="1">diguanylate cyclase</fullName>
        <ecNumber evidence="1">2.7.7.65</ecNumber>
    </recommendedName>
</protein>
<sequence length="375" mass="41025">MANDHAWRDEPPGDAGDNTPTSTSHSQRARVAQALLALSLLLAGVAAMHTGAWLGTVDRDGLWAWTIVSVIGFSIPLVLIQTRVTEKLHDPSLTLPQMLLASTVAAWAYTLAGTSHAVVTLMQALALSFGIFGIDSRPAVYCAAYSILVFAVTMVRQCLVDPVRYQAADDLLLFIFLVLIVVGIVINTMRVNRMRERIRTQKQDLQQALARIEQLATLDELTGLPNRRFLQQALDAEGLRSQRSQVPWCVALIDLDNFKRINDTHGHATGDAVLKWFATQAKTFMRASDIVGRWGGEEFVVLMPATSLPDGVNGLQRLKAMLEAQPSSPPPEGLTITFSAGVAQHAKDDAVAHTLELADQLCYAAKRNGRNRIEK</sequence>
<feature type="coiled-coil region" evidence="3">
    <location>
        <begin position="191"/>
        <end position="218"/>
    </location>
</feature>
<dbReference type="InterPro" id="IPR050469">
    <property type="entry name" value="Diguanylate_Cyclase"/>
</dbReference>
<keyword evidence="3" id="KW-0175">Coiled coil</keyword>
<reference evidence="7 8" key="1">
    <citation type="submission" date="2023-10" db="EMBL/GenBank/DDBJ databases">
        <title>Bacteria for the degradation of biodegradable plastic PBAT(Polybutylene adipate terephthalate).</title>
        <authorList>
            <person name="Weon H.-Y."/>
            <person name="Yeon J."/>
        </authorList>
    </citation>
    <scope>NUCLEOTIDE SEQUENCE [LARGE SCALE GENOMIC DNA]</scope>
    <source>
        <strain evidence="7 8">SBD 7-3</strain>
    </source>
</reference>
<evidence type="ECO:0000256" key="4">
    <source>
        <dbReference type="SAM" id="MobiDB-lite"/>
    </source>
</evidence>
<keyword evidence="8" id="KW-1185">Reference proteome</keyword>
<feature type="region of interest" description="Disordered" evidence="4">
    <location>
        <begin position="1"/>
        <end position="24"/>
    </location>
</feature>
<comment type="catalytic activity">
    <reaction evidence="2">
        <text>2 GTP = 3',3'-c-di-GMP + 2 diphosphate</text>
        <dbReference type="Rhea" id="RHEA:24898"/>
        <dbReference type="ChEBI" id="CHEBI:33019"/>
        <dbReference type="ChEBI" id="CHEBI:37565"/>
        <dbReference type="ChEBI" id="CHEBI:58805"/>
        <dbReference type="EC" id="2.7.7.65"/>
    </reaction>
</comment>
<dbReference type="PANTHER" id="PTHR45138:SF9">
    <property type="entry name" value="DIGUANYLATE CYCLASE DGCM-RELATED"/>
    <property type="match status" value="1"/>
</dbReference>
<dbReference type="CDD" id="cd01949">
    <property type="entry name" value="GGDEF"/>
    <property type="match status" value="1"/>
</dbReference>
<evidence type="ECO:0000256" key="1">
    <source>
        <dbReference type="ARBA" id="ARBA00012528"/>
    </source>
</evidence>
<keyword evidence="5" id="KW-0812">Transmembrane</keyword>
<feature type="domain" description="GGDEF" evidence="6">
    <location>
        <begin position="246"/>
        <end position="375"/>
    </location>
</feature>
<evidence type="ECO:0000256" key="2">
    <source>
        <dbReference type="ARBA" id="ARBA00034247"/>
    </source>
</evidence>
<evidence type="ECO:0000313" key="8">
    <source>
        <dbReference type="Proteomes" id="UP001303946"/>
    </source>
</evidence>
<dbReference type="GO" id="GO:0052621">
    <property type="term" value="F:diguanylate cyclase activity"/>
    <property type="evidence" value="ECO:0007669"/>
    <property type="project" value="UniProtKB-EC"/>
</dbReference>
<evidence type="ECO:0000256" key="3">
    <source>
        <dbReference type="SAM" id="Coils"/>
    </source>
</evidence>
<name>A0ABZ0CY40_9BURK</name>
<dbReference type="RefSeq" id="WP_316702753.1">
    <property type="nucleotide sequence ID" value="NZ_CP136336.1"/>
</dbReference>
<dbReference type="PROSITE" id="PS50887">
    <property type="entry name" value="GGDEF"/>
    <property type="match status" value="1"/>
</dbReference>
<feature type="transmembrane region" description="Helical" evidence="5">
    <location>
        <begin position="139"/>
        <end position="159"/>
    </location>
</feature>
<dbReference type="EMBL" id="CP136336">
    <property type="protein sequence ID" value="WOB09879.1"/>
    <property type="molecule type" value="Genomic_DNA"/>
</dbReference>
<dbReference type="SUPFAM" id="SSF55073">
    <property type="entry name" value="Nucleotide cyclase"/>
    <property type="match status" value="1"/>
</dbReference>
<feature type="transmembrane region" description="Helical" evidence="5">
    <location>
        <begin position="171"/>
        <end position="189"/>
    </location>
</feature>
<dbReference type="Gene3D" id="3.30.70.270">
    <property type="match status" value="1"/>
</dbReference>
<accession>A0ABZ0CY40</accession>
<evidence type="ECO:0000256" key="5">
    <source>
        <dbReference type="SAM" id="Phobius"/>
    </source>
</evidence>